<keyword evidence="2" id="KW-1185">Reference proteome</keyword>
<dbReference type="KEGG" id="mrtj:KHC33_15460"/>
<dbReference type="GO" id="GO:0006777">
    <property type="term" value="P:Mo-molybdopterin cofactor biosynthetic process"/>
    <property type="evidence" value="ECO:0007669"/>
    <property type="project" value="InterPro"/>
</dbReference>
<evidence type="ECO:0000313" key="1">
    <source>
        <dbReference type="EMBL" id="QVV88694.1"/>
    </source>
</evidence>
<organism evidence="1 2">
    <name type="scientific">Methanospirillum purgamenti</name>
    <dbReference type="NCBI Taxonomy" id="2834276"/>
    <lineage>
        <taxon>Archaea</taxon>
        <taxon>Methanobacteriati</taxon>
        <taxon>Methanobacteriota</taxon>
        <taxon>Stenosarchaea group</taxon>
        <taxon>Methanomicrobia</taxon>
        <taxon>Methanomicrobiales</taxon>
        <taxon>Methanospirillaceae</taxon>
        <taxon>Methanospirillum</taxon>
    </lineage>
</organism>
<evidence type="ECO:0000313" key="2">
    <source>
        <dbReference type="Proteomes" id="UP000680656"/>
    </source>
</evidence>
<proteinExistence type="predicted"/>
<dbReference type="EMBL" id="CP075546">
    <property type="protein sequence ID" value="QVV88694.1"/>
    <property type="molecule type" value="Genomic_DNA"/>
</dbReference>
<sequence length="132" mass="14967">MIHIQKEPIDTSHLFDLISPETGALVLFAGTVRADGMDHLLFETDIDEAEKELEIIVKEADSRWGPIRAQVTHRYGQMHIGEVIVLIAVAAGHRNEAFLAARYIIDELKTRVPIWKADVFKDKVAWIHGEKE</sequence>
<dbReference type="PANTHER" id="PTHR23404">
    <property type="entry name" value="MOLYBDOPTERIN SYNTHASE RELATED"/>
    <property type="match status" value="1"/>
</dbReference>
<dbReference type="CDD" id="cd00756">
    <property type="entry name" value="MoaE"/>
    <property type="match status" value="1"/>
</dbReference>
<dbReference type="RefSeq" id="WP_214419499.1">
    <property type="nucleotide sequence ID" value="NZ_CP075546.1"/>
</dbReference>
<protein>
    <submittedName>
        <fullName evidence="1">Molybdenum cofactor biosynthesis protein MoaE</fullName>
    </submittedName>
</protein>
<reference evidence="1 2" key="1">
    <citation type="submission" date="2021-05" db="EMBL/GenBank/DDBJ databases">
        <title>A novel Methanospirillum isolate from a pyrite-forming mixed culture.</title>
        <authorList>
            <person name="Bunk B."/>
            <person name="Sproer C."/>
            <person name="Spring S."/>
            <person name="Pester M."/>
        </authorList>
    </citation>
    <scope>NUCLEOTIDE SEQUENCE [LARGE SCALE GENOMIC DNA]</scope>
    <source>
        <strain evidence="1 2">J.3.6.1-F.2.7.3</strain>
    </source>
</reference>
<dbReference type="AlphaFoldDB" id="A0A8E7EJ18"/>
<dbReference type="GeneID" id="65098610"/>
<gene>
    <name evidence="1" type="ORF">KHC33_15460</name>
</gene>
<dbReference type="Gene3D" id="3.90.1170.40">
    <property type="entry name" value="Molybdopterin biosynthesis MoaE subunit"/>
    <property type="match status" value="1"/>
</dbReference>
<dbReference type="InterPro" id="IPR036563">
    <property type="entry name" value="MoaE_sf"/>
</dbReference>
<dbReference type="SUPFAM" id="SSF54690">
    <property type="entry name" value="Molybdopterin synthase subunit MoaE"/>
    <property type="match status" value="1"/>
</dbReference>
<dbReference type="Pfam" id="PF02391">
    <property type="entry name" value="MoaE"/>
    <property type="match status" value="1"/>
</dbReference>
<dbReference type="Proteomes" id="UP000680656">
    <property type="component" value="Chromosome"/>
</dbReference>
<dbReference type="InterPro" id="IPR003448">
    <property type="entry name" value="Mopterin_biosynth_MoaE"/>
</dbReference>
<name>A0A8E7EJ18_9EURY</name>
<accession>A0A8E7EJ18</accession>